<dbReference type="Proteomes" id="UP001235939">
    <property type="component" value="Chromosome 10"/>
</dbReference>
<gene>
    <name evidence="1" type="ORF">LAZ67_10002228</name>
</gene>
<dbReference type="EMBL" id="CP092872">
    <property type="protein sequence ID" value="UYV73227.1"/>
    <property type="molecule type" value="Genomic_DNA"/>
</dbReference>
<reference evidence="1 2" key="1">
    <citation type="submission" date="2022-01" db="EMBL/GenBank/DDBJ databases">
        <title>A chromosomal length assembly of Cordylochernes scorpioides.</title>
        <authorList>
            <person name="Zeh D."/>
            <person name="Zeh J."/>
        </authorList>
    </citation>
    <scope>NUCLEOTIDE SEQUENCE [LARGE SCALE GENOMIC DNA]</scope>
    <source>
        <strain evidence="1">IN4F17</strain>
        <tissue evidence="1">Whole Body</tissue>
    </source>
</reference>
<keyword evidence="2" id="KW-1185">Reference proteome</keyword>
<name>A0ABY6KWJ7_9ARAC</name>
<accession>A0ABY6KWJ7</accession>
<protein>
    <submittedName>
        <fullName evidence="1">Uncharacterized protein</fullName>
    </submittedName>
</protein>
<organism evidence="1 2">
    <name type="scientific">Cordylochernes scorpioides</name>
    <dbReference type="NCBI Taxonomy" id="51811"/>
    <lineage>
        <taxon>Eukaryota</taxon>
        <taxon>Metazoa</taxon>
        <taxon>Ecdysozoa</taxon>
        <taxon>Arthropoda</taxon>
        <taxon>Chelicerata</taxon>
        <taxon>Arachnida</taxon>
        <taxon>Pseudoscorpiones</taxon>
        <taxon>Cheliferoidea</taxon>
        <taxon>Chernetidae</taxon>
        <taxon>Cordylochernes</taxon>
    </lineage>
</organism>
<evidence type="ECO:0000313" key="2">
    <source>
        <dbReference type="Proteomes" id="UP001235939"/>
    </source>
</evidence>
<proteinExistence type="predicted"/>
<sequence>MTKCRRRRTTGYEDRARLGTTVVSKNCYNGTKNVWTEMGKPSVHGICPKFVAEYAVFIPPYAQKNLLAVDIGFGGRSCWLFWSYP</sequence>
<evidence type="ECO:0000313" key="1">
    <source>
        <dbReference type="EMBL" id="UYV73227.1"/>
    </source>
</evidence>